<accession>A0AAU7BT51</accession>
<organism evidence="2">
    <name type="scientific">Pontimicrobium sp. SW4</name>
    <dbReference type="NCBI Taxonomy" id="3153519"/>
    <lineage>
        <taxon>Bacteria</taxon>
        <taxon>Pseudomonadati</taxon>
        <taxon>Bacteroidota</taxon>
        <taxon>Flavobacteriia</taxon>
        <taxon>Flavobacteriales</taxon>
        <taxon>Flavobacteriaceae</taxon>
        <taxon>Pontimicrobium</taxon>
    </lineage>
</organism>
<dbReference type="InterPro" id="IPR002816">
    <property type="entry name" value="TraB/PrgY/GumN_fam"/>
</dbReference>
<evidence type="ECO:0000313" key="2">
    <source>
        <dbReference type="EMBL" id="XBG61313.1"/>
    </source>
</evidence>
<protein>
    <submittedName>
        <fullName evidence="2">TraB/GumN family protein</fullName>
    </submittedName>
</protein>
<dbReference type="RefSeq" id="WP_347923739.1">
    <property type="nucleotide sequence ID" value="NZ_CP157199.1"/>
</dbReference>
<proteinExistence type="predicted"/>
<dbReference type="EMBL" id="CP157199">
    <property type="protein sequence ID" value="XBG61313.1"/>
    <property type="molecule type" value="Genomic_DNA"/>
</dbReference>
<dbReference type="AlphaFoldDB" id="A0AAU7BT51"/>
<dbReference type="CDD" id="cd14789">
    <property type="entry name" value="Tiki"/>
    <property type="match status" value="1"/>
</dbReference>
<dbReference type="InterPro" id="IPR047111">
    <property type="entry name" value="YbaP-like"/>
</dbReference>
<dbReference type="Pfam" id="PF01963">
    <property type="entry name" value="TraB_PrgY_gumN"/>
    <property type="match status" value="1"/>
</dbReference>
<reference evidence="2" key="1">
    <citation type="submission" date="2024-05" db="EMBL/GenBank/DDBJ databases">
        <title>Pontimicrobium maritimus sp. nov., isolated form sea water.</title>
        <authorList>
            <person name="Muhammad N."/>
            <person name="Vuong T.Q."/>
            <person name="Han H.L."/>
            <person name="Kim S.-G."/>
        </authorList>
    </citation>
    <scope>NUCLEOTIDE SEQUENCE</scope>
    <source>
        <strain evidence="2">SW4</strain>
    </source>
</reference>
<dbReference type="EMBL" id="CP157199">
    <property type="protein sequence ID" value="XBG61290.1"/>
    <property type="molecule type" value="Genomic_DNA"/>
</dbReference>
<sequence length="283" mass="33404">MRQSLNILVFLAISQLAISQNTILWKVTDTINNKTSFLVGTFHQFGNSFVDSIPEIKESLLSSELAVFESIDNIEKTREMIQRRKSSFEIEERIKKKDLKKLKAIAKNWKVDLYKLKPLEIRWKLQQEFQKTKCKTTKPTDKFDHFDNYLQYIAEENKIEILGLETDSLQLSLIEKENKNPNWKKERKNISAWINQMTTDKPNMNNCELAKKYRSFELDYQFERECESDILILQRNDNWMKTLPNLLNTKNTFIAVGYLHLKKKCGILEQLKSKGFVVDPIKI</sequence>
<dbReference type="PANTHER" id="PTHR40590:SF1">
    <property type="entry name" value="CYTOPLASMIC PROTEIN"/>
    <property type="match status" value="1"/>
</dbReference>
<evidence type="ECO:0000313" key="1">
    <source>
        <dbReference type="EMBL" id="XBG61290.1"/>
    </source>
</evidence>
<dbReference type="PANTHER" id="PTHR40590">
    <property type="entry name" value="CYTOPLASMIC PROTEIN-RELATED"/>
    <property type="match status" value="1"/>
</dbReference>
<gene>
    <name evidence="2" type="ORF">ABGB03_00055</name>
    <name evidence="1" type="ORF">ABGB03_15660</name>
</gene>
<name>A0AAU7BT51_9FLAO</name>